<name>A0ABY5K1W6_9CELL</name>
<dbReference type="Proteomes" id="UP001317322">
    <property type="component" value="Chromosome"/>
</dbReference>
<dbReference type="SUPFAM" id="SSF51395">
    <property type="entry name" value="FMN-linked oxidoreductases"/>
    <property type="match status" value="1"/>
</dbReference>
<organism evidence="7 8">
    <name type="scientific">Cellulomonas wangsupingiae</name>
    <dbReference type="NCBI Taxonomy" id="2968085"/>
    <lineage>
        <taxon>Bacteria</taxon>
        <taxon>Bacillati</taxon>
        <taxon>Actinomycetota</taxon>
        <taxon>Actinomycetes</taxon>
        <taxon>Micrococcales</taxon>
        <taxon>Cellulomonadaceae</taxon>
        <taxon>Cellulomonas</taxon>
    </lineage>
</organism>
<dbReference type="RefSeq" id="WP_227565190.1">
    <property type="nucleotide sequence ID" value="NZ_CP101989.1"/>
</dbReference>
<sequence length="364" mass="37878">MPSALFSPLTLRGTTFAHRVWMAPMCQYSAAADGPDAGAPTDWHVQHYGARAAGGAALVIVEATAVVPEGRISPFDLGLWDDAQVPAHRRVVDLLHAQGVPAGIQLAHAGRKASTDALWHGGGPLAPGAGGWPVVGPSAVPFADGHPTPTALTTEGVADVVAAFAAAARRAVAAGYDVVEVHAAHGYLLHQFCSPDSNVRDDAYGGPFEHRTRLVREVTSAVRAAVPDTMPVLVRVSATDWVEPAGWTADDTVRLARDLAPLGVDMVHVSTGGNLPGVHVPVEPGYQVPFAARVRAESGMPTIAVGAITDPVQAERVVADGSADAVALARPLLVDPFWPHRAAVALGADLPLPRQYDRARALLA</sequence>
<keyword evidence="2" id="KW-0285">Flavoprotein</keyword>
<dbReference type="PANTHER" id="PTHR43303">
    <property type="entry name" value="NADPH DEHYDROGENASE C23G7.10C-RELATED"/>
    <property type="match status" value="1"/>
</dbReference>
<dbReference type="Gene3D" id="3.20.20.70">
    <property type="entry name" value="Aldolase class I"/>
    <property type="match status" value="1"/>
</dbReference>
<evidence type="ECO:0000313" key="8">
    <source>
        <dbReference type="Proteomes" id="UP001317322"/>
    </source>
</evidence>
<evidence type="ECO:0000313" key="7">
    <source>
        <dbReference type="EMBL" id="UUI64422.1"/>
    </source>
</evidence>
<evidence type="ECO:0000256" key="3">
    <source>
        <dbReference type="ARBA" id="ARBA00022643"/>
    </source>
</evidence>
<accession>A0ABY5K1W6</accession>
<keyword evidence="5" id="KW-0560">Oxidoreductase</keyword>
<gene>
    <name evidence="7" type="ORF">NP075_15040</name>
</gene>
<evidence type="ECO:0000256" key="4">
    <source>
        <dbReference type="ARBA" id="ARBA00022857"/>
    </source>
</evidence>
<dbReference type="InterPro" id="IPR013785">
    <property type="entry name" value="Aldolase_TIM"/>
</dbReference>
<feature type="domain" description="NADH:flavin oxidoreductase/NADH oxidase N-terminal" evidence="6">
    <location>
        <begin position="5"/>
        <end position="343"/>
    </location>
</feature>
<evidence type="ECO:0000256" key="1">
    <source>
        <dbReference type="ARBA" id="ARBA00001917"/>
    </source>
</evidence>
<keyword evidence="3" id="KW-0288">FMN</keyword>
<keyword evidence="8" id="KW-1185">Reference proteome</keyword>
<dbReference type="CDD" id="cd02932">
    <property type="entry name" value="OYE_YqiM_FMN"/>
    <property type="match status" value="1"/>
</dbReference>
<dbReference type="InterPro" id="IPR001155">
    <property type="entry name" value="OxRdtase_FMN_N"/>
</dbReference>
<dbReference type="InterPro" id="IPR044152">
    <property type="entry name" value="YqjM-like"/>
</dbReference>
<dbReference type="EMBL" id="CP101989">
    <property type="protein sequence ID" value="UUI64422.1"/>
    <property type="molecule type" value="Genomic_DNA"/>
</dbReference>
<evidence type="ECO:0000256" key="2">
    <source>
        <dbReference type="ARBA" id="ARBA00022630"/>
    </source>
</evidence>
<protein>
    <submittedName>
        <fullName evidence="7">NADH:flavin oxidoreductase/NADH oxidase</fullName>
    </submittedName>
</protein>
<evidence type="ECO:0000256" key="5">
    <source>
        <dbReference type="ARBA" id="ARBA00023002"/>
    </source>
</evidence>
<comment type="cofactor">
    <cofactor evidence="1">
        <name>FMN</name>
        <dbReference type="ChEBI" id="CHEBI:58210"/>
    </cofactor>
</comment>
<dbReference type="Pfam" id="PF00724">
    <property type="entry name" value="Oxidored_FMN"/>
    <property type="match status" value="1"/>
</dbReference>
<keyword evidence="4" id="KW-0521">NADP</keyword>
<dbReference type="PANTHER" id="PTHR43303:SF4">
    <property type="entry name" value="NADPH DEHYDROGENASE C23G7.10C-RELATED"/>
    <property type="match status" value="1"/>
</dbReference>
<reference evidence="7 8" key="1">
    <citation type="submission" date="2022-07" db="EMBL/GenBank/DDBJ databases">
        <title>Novel species in genus cellulomonas.</title>
        <authorList>
            <person name="Ye L."/>
        </authorList>
    </citation>
    <scope>NUCLEOTIDE SEQUENCE [LARGE SCALE GENOMIC DNA]</scope>
    <source>
        <strain evidence="8">zg-Y908</strain>
    </source>
</reference>
<evidence type="ECO:0000259" key="6">
    <source>
        <dbReference type="Pfam" id="PF00724"/>
    </source>
</evidence>
<proteinExistence type="predicted"/>